<protein>
    <submittedName>
        <fullName evidence="1">Uncharacterized protein</fullName>
    </submittedName>
</protein>
<reference evidence="1" key="1">
    <citation type="submission" date="2018-10" db="EMBL/GenBank/DDBJ databases">
        <title>Effector identification in a new, highly contiguous assembly of the strawberry crown rot pathogen Phytophthora cactorum.</title>
        <authorList>
            <person name="Armitage A.D."/>
            <person name="Nellist C.F."/>
            <person name="Bates H."/>
            <person name="Vickerstaff R.J."/>
            <person name="Harrison R.J."/>
        </authorList>
    </citation>
    <scope>NUCLEOTIDE SEQUENCE</scope>
    <source>
        <strain evidence="1">4040</strain>
    </source>
</reference>
<dbReference type="AlphaFoldDB" id="A0A8T1D7U6"/>
<dbReference type="Proteomes" id="UP000736787">
    <property type="component" value="Unassembled WGS sequence"/>
</dbReference>
<gene>
    <name evidence="1" type="ORF">PC117_g12385</name>
</gene>
<comment type="caution">
    <text evidence="1">The sequence shown here is derived from an EMBL/GenBank/DDBJ whole genome shotgun (WGS) entry which is preliminary data.</text>
</comment>
<accession>A0A8T1D7U6</accession>
<evidence type="ECO:0000313" key="1">
    <source>
        <dbReference type="EMBL" id="KAG2935441.1"/>
    </source>
</evidence>
<organism evidence="1 2">
    <name type="scientific">Phytophthora cactorum</name>
    <dbReference type="NCBI Taxonomy" id="29920"/>
    <lineage>
        <taxon>Eukaryota</taxon>
        <taxon>Sar</taxon>
        <taxon>Stramenopiles</taxon>
        <taxon>Oomycota</taxon>
        <taxon>Peronosporomycetes</taxon>
        <taxon>Peronosporales</taxon>
        <taxon>Peronosporaceae</taxon>
        <taxon>Phytophthora</taxon>
    </lineage>
</organism>
<dbReference type="EMBL" id="RCMK01000339">
    <property type="protein sequence ID" value="KAG2935441.1"/>
    <property type="molecule type" value="Genomic_DNA"/>
</dbReference>
<proteinExistence type="predicted"/>
<evidence type="ECO:0000313" key="2">
    <source>
        <dbReference type="Proteomes" id="UP000736787"/>
    </source>
</evidence>
<name>A0A8T1D7U6_9STRA</name>
<sequence>MCANHVCVSFQPRRPALAPTTAVRKQSVSALQNPATSSTELVIKDIFHKFYLPQKVFTAKGNIRRG</sequence>